<dbReference type="PANTHER" id="PTHR24148:SF78">
    <property type="entry name" value="HETEROKARYON INCOMPATIBILITY DOMAIN-CONTAINING PROTEIN"/>
    <property type="match status" value="1"/>
</dbReference>
<dbReference type="InterPro" id="IPR036770">
    <property type="entry name" value="Ankyrin_rpt-contain_sf"/>
</dbReference>
<evidence type="ECO:0000313" key="3">
    <source>
        <dbReference type="EMBL" id="EUN26190.1"/>
    </source>
</evidence>
<dbReference type="PROSITE" id="PS50297">
    <property type="entry name" value="ANK_REP_REGION"/>
    <property type="match status" value="2"/>
</dbReference>
<dbReference type="PROSITE" id="PS50088">
    <property type="entry name" value="ANK_REPEAT"/>
    <property type="match status" value="2"/>
</dbReference>
<feature type="repeat" description="ANK" evidence="1">
    <location>
        <begin position="551"/>
        <end position="575"/>
    </location>
</feature>
<dbReference type="Pfam" id="PF13637">
    <property type="entry name" value="Ank_4"/>
    <property type="match status" value="1"/>
</dbReference>
<dbReference type="PANTHER" id="PTHR24148">
    <property type="entry name" value="ANKYRIN REPEAT DOMAIN-CONTAINING PROTEIN 39 HOMOLOG-RELATED"/>
    <property type="match status" value="1"/>
</dbReference>
<dbReference type="InterPro" id="IPR052895">
    <property type="entry name" value="HetReg/Transcr_Mod"/>
</dbReference>
<proteinExistence type="predicted"/>
<dbReference type="OrthoDB" id="194358at2759"/>
<keyword evidence="4" id="KW-1185">Reference proteome</keyword>
<dbReference type="Pfam" id="PF12796">
    <property type="entry name" value="Ank_2"/>
    <property type="match status" value="1"/>
</dbReference>
<evidence type="ECO:0000313" key="4">
    <source>
        <dbReference type="Proteomes" id="UP000054337"/>
    </source>
</evidence>
<accession>W7EK52</accession>
<dbReference type="HOGENOM" id="CLU_004184_9_0_1"/>
<feature type="domain" description="Heterokaryon incompatibility" evidence="2">
    <location>
        <begin position="41"/>
        <end position="180"/>
    </location>
</feature>
<dbReference type="Pfam" id="PF06985">
    <property type="entry name" value="HET"/>
    <property type="match status" value="1"/>
</dbReference>
<protein>
    <recommendedName>
        <fullName evidence="2">Heterokaryon incompatibility domain-containing protein</fullName>
    </recommendedName>
</protein>
<feature type="non-terminal residue" evidence="3">
    <location>
        <position position="1"/>
    </location>
</feature>
<evidence type="ECO:0000259" key="2">
    <source>
        <dbReference type="Pfam" id="PF06985"/>
    </source>
</evidence>
<organism evidence="3 4">
    <name type="scientific">Bipolaris victoriae (strain FI3)</name>
    <name type="common">Victoria blight of oats agent</name>
    <name type="synonym">Cochliobolus victoriae</name>
    <dbReference type="NCBI Taxonomy" id="930091"/>
    <lineage>
        <taxon>Eukaryota</taxon>
        <taxon>Fungi</taxon>
        <taxon>Dikarya</taxon>
        <taxon>Ascomycota</taxon>
        <taxon>Pezizomycotina</taxon>
        <taxon>Dothideomycetes</taxon>
        <taxon>Pleosporomycetidae</taxon>
        <taxon>Pleosporales</taxon>
        <taxon>Pleosporineae</taxon>
        <taxon>Pleosporaceae</taxon>
        <taxon>Bipolaris</taxon>
    </lineage>
</organism>
<dbReference type="SMART" id="SM00248">
    <property type="entry name" value="ANK"/>
    <property type="match status" value="4"/>
</dbReference>
<dbReference type="InterPro" id="IPR002110">
    <property type="entry name" value="Ankyrin_rpt"/>
</dbReference>
<reference evidence="3 4" key="1">
    <citation type="journal article" date="2013" name="PLoS Genet.">
        <title>Comparative genome structure, secondary metabolite, and effector coding capacity across Cochliobolus pathogens.</title>
        <authorList>
            <person name="Condon B.J."/>
            <person name="Leng Y."/>
            <person name="Wu D."/>
            <person name="Bushley K.E."/>
            <person name="Ohm R.A."/>
            <person name="Otillar R."/>
            <person name="Martin J."/>
            <person name="Schackwitz W."/>
            <person name="Grimwood J."/>
            <person name="MohdZainudin N."/>
            <person name="Xue C."/>
            <person name="Wang R."/>
            <person name="Manning V.A."/>
            <person name="Dhillon B."/>
            <person name="Tu Z.J."/>
            <person name="Steffenson B.J."/>
            <person name="Salamov A."/>
            <person name="Sun H."/>
            <person name="Lowry S."/>
            <person name="LaButti K."/>
            <person name="Han J."/>
            <person name="Copeland A."/>
            <person name="Lindquist E."/>
            <person name="Barry K."/>
            <person name="Schmutz J."/>
            <person name="Baker S.E."/>
            <person name="Ciuffetti L.M."/>
            <person name="Grigoriev I.V."/>
            <person name="Zhong S."/>
            <person name="Turgeon B.G."/>
        </authorList>
    </citation>
    <scope>NUCLEOTIDE SEQUENCE [LARGE SCALE GENOMIC DNA]</scope>
    <source>
        <strain evidence="3 4">FI3</strain>
    </source>
</reference>
<name>W7EK52_BIPV3</name>
<keyword evidence="1" id="KW-0040">ANK repeat</keyword>
<feature type="non-terminal residue" evidence="3">
    <location>
        <position position="642"/>
    </location>
</feature>
<dbReference type="GeneID" id="26257741"/>
<dbReference type="RefSeq" id="XP_014555772.1">
    <property type="nucleotide sequence ID" value="XM_014700286.1"/>
</dbReference>
<evidence type="ECO:0000256" key="1">
    <source>
        <dbReference type="PROSITE-ProRule" id="PRU00023"/>
    </source>
</evidence>
<dbReference type="Gene3D" id="1.25.40.20">
    <property type="entry name" value="Ankyrin repeat-containing domain"/>
    <property type="match status" value="2"/>
</dbReference>
<dbReference type="EMBL" id="KI968742">
    <property type="protein sequence ID" value="EUN26190.1"/>
    <property type="molecule type" value="Genomic_DNA"/>
</dbReference>
<feature type="repeat" description="ANK" evidence="1">
    <location>
        <begin position="619"/>
        <end position="642"/>
    </location>
</feature>
<dbReference type="SUPFAM" id="SSF48403">
    <property type="entry name" value="Ankyrin repeat"/>
    <property type="match status" value="1"/>
</dbReference>
<sequence>PLLPDSIRLLRLLPSEDETAPIQCELFHYSLQESGRRTHPYEALSYVWGRADNPQSIFVREHDPTSGNGLPVTQNLHAALARLRYSLFERIIWIDAVCINQNDDREREQQIQFMAKIYALANRVIVWLGEVAEDSDQALHWIRAAGGTMPQIPLCDGMSQQAVTALLQRPWFRRIWVLQEVAAARHILVMCGSMEIDGCAFALGIDSFQRFDDVRAGLQSLTSSVTYLIRGSIFRSSFSMSRSGRYSLDICPLGELVDLYRAHEATKSHDRVFALLGMSSDDLSKSRLLPDYTVSWEELLKRLTKYLLCEEISVEILGVGREIAVIKGKGFVLGKVLFVQSNAVQNERVNVHVIFKNGEISDSLPLQTSTTSVRDGDIICLLQGASNPTIIRQRQDHFEVIAIAARPLTEIPVIAGSIDWSTFLQLEILFIHDLVLVWDWEISLDKSQHPERYDRVLQCSTELHGPLERATRIWTVARVLADVRKSKKARKRLQEAVMGYETAFGIQHSDKLETEYDLTPLSWAAKNGHDAVVRLLLAKDDVDPDMKDSQSNRTPLSWAAEKGHEAIFQLLLDTGNVEIDSKDAFRRTPLSWAAEGGHETIVQLLLSKDDVDPGLEDVSGWTPLSWAAEKGHATIVNLLLST</sequence>
<dbReference type="InterPro" id="IPR010730">
    <property type="entry name" value="HET"/>
</dbReference>
<dbReference type="Proteomes" id="UP000054337">
    <property type="component" value="Unassembled WGS sequence"/>
</dbReference>
<dbReference type="AlphaFoldDB" id="W7EK52"/>
<gene>
    <name evidence="3" type="ORF">COCVIDRAFT_64178</name>
</gene>